<evidence type="ECO:0000256" key="2">
    <source>
        <dbReference type="ARBA" id="ARBA00022723"/>
    </source>
</evidence>
<dbReference type="PANTHER" id="PTHR46491:SF3">
    <property type="entry name" value="CDGSH IRON-SULFUR DOMAIN-CONTAINING PROTEIN 3, MITOCHONDRIAL"/>
    <property type="match status" value="1"/>
</dbReference>
<evidence type="ECO:0000313" key="6">
    <source>
        <dbReference type="EMBL" id="VAX10490.1"/>
    </source>
</evidence>
<dbReference type="AlphaFoldDB" id="A0A3B1BIU2"/>
<reference evidence="6" key="1">
    <citation type="submission" date="2018-06" db="EMBL/GenBank/DDBJ databases">
        <authorList>
            <person name="Zhirakovskaya E."/>
        </authorList>
    </citation>
    <scope>NUCLEOTIDE SEQUENCE</scope>
</reference>
<dbReference type="PANTHER" id="PTHR46491">
    <property type="entry name" value="CDGSH IRON SULFUR DOMAIN PROTEIN HOMOLOG"/>
    <property type="match status" value="1"/>
</dbReference>
<dbReference type="EMBL" id="UOFY01000051">
    <property type="protein sequence ID" value="VAX10490.1"/>
    <property type="molecule type" value="Genomic_DNA"/>
</dbReference>
<evidence type="ECO:0000256" key="1">
    <source>
        <dbReference type="ARBA" id="ARBA00022714"/>
    </source>
</evidence>
<dbReference type="SMART" id="SM00704">
    <property type="entry name" value="ZnF_CDGSH"/>
    <property type="match status" value="2"/>
</dbReference>
<accession>A0A3B1BIU2</accession>
<evidence type="ECO:0000256" key="3">
    <source>
        <dbReference type="ARBA" id="ARBA00023004"/>
    </source>
</evidence>
<protein>
    <recommendedName>
        <fullName evidence="5">Iron-binding zinc finger CDGSH type domain-containing protein</fullName>
    </recommendedName>
</protein>
<dbReference type="GO" id="GO:0005737">
    <property type="term" value="C:cytoplasm"/>
    <property type="evidence" value="ECO:0007669"/>
    <property type="project" value="UniProtKB-ARBA"/>
</dbReference>
<keyword evidence="2" id="KW-0479">Metal-binding</keyword>
<feature type="domain" description="Iron-binding zinc finger CDGSH type" evidence="5">
    <location>
        <begin position="29"/>
        <end position="63"/>
    </location>
</feature>
<dbReference type="Gene3D" id="3.40.5.90">
    <property type="entry name" value="CDGSH iron-sulfur domain, mitoNEET-type"/>
    <property type="match status" value="2"/>
</dbReference>
<organism evidence="6">
    <name type="scientific">hydrothermal vent metagenome</name>
    <dbReference type="NCBI Taxonomy" id="652676"/>
    <lineage>
        <taxon>unclassified sequences</taxon>
        <taxon>metagenomes</taxon>
        <taxon>ecological metagenomes</taxon>
    </lineage>
</organism>
<evidence type="ECO:0000256" key="4">
    <source>
        <dbReference type="ARBA" id="ARBA00023014"/>
    </source>
</evidence>
<keyword evidence="3" id="KW-0408">Iron</keyword>
<sequence>MAEAIENSITLKVDGPMVCRGDITVIDAEGTVLLKDSEAWLCRCGQSKKMPFCDGRHRQADFHDHGEFGDERAEALADVSGPLLITVKPNAMLILKGPVAIQSADGRFRTQRSRGALCRCGQSSKKPFCDVSHKRCGFEVDS</sequence>
<keyword evidence="4" id="KW-0411">Iron-sulfur</keyword>
<name>A0A3B1BIU2_9ZZZZ</name>
<dbReference type="Pfam" id="PF09360">
    <property type="entry name" value="zf-CDGSH"/>
    <property type="match status" value="2"/>
</dbReference>
<evidence type="ECO:0000259" key="5">
    <source>
        <dbReference type="SMART" id="SM00704"/>
    </source>
</evidence>
<dbReference type="InterPro" id="IPR042216">
    <property type="entry name" value="MitoNEET_CISD"/>
</dbReference>
<dbReference type="GO" id="GO:0051537">
    <property type="term" value="F:2 iron, 2 sulfur cluster binding"/>
    <property type="evidence" value="ECO:0007669"/>
    <property type="project" value="UniProtKB-KW"/>
</dbReference>
<gene>
    <name evidence="6" type="ORF">MNBD_GAMMA25-1409</name>
</gene>
<keyword evidence="1" id="KW-0001">2Fe-2S</keyword>
<dbReference type="InterPro" id="IPR052950">
    <property type="entry name" value="CISD"/>
</dbReference>
<proteinExistence type="predicted"/>
<feature type="domain" description="Iron-binding zinc finger CDGSH type" evidence="5">
    <location>
        <begin position="96"/>
        <end position="139"/>
    </location>
</feature>
<dbReference type="GO" id="GO:0046872">
    <property type="term" value="F:metal ion binding"/>
    <property type="evidence" value="ECO:0007669"/>
    <property type="project" value="UniProtKB-KW"/>
</dbReference>
<dbReference type="InterPro" id="IPR018967">
    <property type="entry name" value="FeS-contain_CDGSH-typ"/>
</dbReference>